<dbReference type="Pfam" id="PF03028">
    <property type="entry name" value="Dynein_heavy"/>
    <property type="match status" value="1"/>
</dbReference>
<feature type="domain" description="Dynein heavy chain AAA 5 extension" evidence="24">
    <location>
        <begin position="1666"/>
        <end position="1801"/>
    </location>
</feature>
<dbReference type="InterPro" id="IPR042219">
    <property type="entry name" value="AAA_lid_11_sf"/>
</dbReference>
<dbReference type="Gene3D" id="1.10.8.720">
    <property type="entry name" value="Region D6 of dynein motor"/>
    <property type="match status" value="1"/>
</dbReference>
<dbReference type="FunFam" id="1.20.140.100:FF:000004">
    <property type="entry name" value="Dynein axonemal heavy chain 6"/>
    <property type="match status" value="1"/>
</dbReference>
<dbReference type="InterPro" id="IPR043157">
    <property type="entry name" value="Dynein_AAA1S"/>
</dbReference>
<dbReference type="Pfam" id="PF18199">
    <property type="entry name" value="Dynein_C"/>
    <property type="match status" value="1"/>
</dbReference>
<dbReference type="FunFam" id="3.40.50.300:FF:000223">
    <property type="entry name" value="Dynein heavy chain 3, axonemal"/>
    <property type="match status" value="1"/>
</dbReference>
<comment type="subcellular location">
    <subcellularLocation>
        <location evidence="1">Cell projection</location>
        <location evidence="1">Cilium</location>
        <location evidence="1">Flagellum</location>
    </subcellularLocation>
    <subcellularLocation>
        <location evidence="2">Cytoplasm</location>
        <location evidence="2">Cytoskeleton</location>
        <location evidence="2">Cilium axoneme</location>
    </subcellularLocation>
</comment>
<feature type="domain" description="Dynein heavy chain linker" evidence="19">
    <location>
        <begin position="639"/>
        <end position="1043"/>
    </location>
</feature>
<protein>
    <submittedName>
        <fullName evidence="28">Uncharacterized protein</fullName>
    </submittedName>
</protein>
<dbReference type="InterPro" id="IPR041466">
    <property type="entry name" value="Dynein_AAA5_ext"/>
</dbReference>
<dbReference type="InterPro" id="IPR035706">
    <property type="entry name" value="AAA_9"/>
</dbReference>
<keyword evidence="12" id="KW-0969">Cilium</keyword>
<feature type="domain" description="Dynein heavy chain C-terminal" evidence="27">
    <location>
        <begin position="3605"/>
        <end position="3904"/>
    </location>
</feature>
<evidence type="ECO:0000259" key="23">
    <source>
        <dbReference type="Pfam" id="PF12781"/>
    </source>
</evidence>
<dbReference type="GO" id="GO:0005874">
    <property type="term" value="C:microtubule"/>
    <property type="evidence" value="ECO:0007669"/>
    <property type="project" value="UniProtKB-KW"/>
</dbReference>
<keyword evidence="29" id="KW-1185">Reference proteome</keyword>
<evidence type="ECO:0000256" key="16">
    <source>
        <dbReference type="SAM" id="Coils"/>
    </source>
</evidence>
<feature type="compositionally biased region" description="Acidic residues" evidence="17">
    <location>
        <begin position="358"/>
        <end position="380"/>
    </location>
</feature>
<dbReference type="Gene3D" id="6.10.140.1060">
    <property type="match status" value="1"/>
</dbReference>
<evidence type="ECO:0000256" key="3">
    <source>
        <dbReference type="ARBA" id="ARBA00008887"/>
    </source>
</evidence>
<feature type="domain" description="Dynein heavy chain ATP-binding dynein motor region" evidence="23">
    <location>
        <begin position="2844"/>
        <end position="3065"/>
    </location>
</feature>
<dbReference type="InterPro" id="IPR042222">
    <property type="entry name" value="Dynein_2_N"/>
</dbReference>
<evidence type="ECO:0000256" key="2">
    <source>
        <dbReference type="ARBA" id="ARBA00004430"/>
    </source>
</evidence>
<sequence length="3908" mass="446335">MKKSIRPSVKAEADEKLMESIEDEIREDYLLSVKKAIVNFVLTDPSDPAMGTISGGFQKDGKEQSILILNHRRELSVVPKPWHNSFLSAQRFCRANLHVTNRCMQQVLDLWFAQFNNLRLIDPREFYKKTGAMELSTFQHSCIKSIDSTKEILLKKWMNEVQNIFYQGNKKGLVPPNKDSQRLEAFFRCAAVLMMNNLQLLGLNSMKDFTLLVCSPPTENQEQMPGFILRLVLEDKQIKFDPTIEQFEESIMGLLDKIFRVVQSIPRIETRLYAEWVSADGEKVALHPVILPEVFEAFKNQIKATLKREARGPEHHLQTYSKYQFLITRQAELDIESLLNPKDSSSSISVKKRRGDGGDSDETVEEDYEMESIDEVEAGEETGRSSRSGNFLEMPTGPTFEELTRELLRYRSITKKIQYETRRTIQLGMFEVHADELVRALVKRAEGISDKVLDRILEDHRSINRSLIRHYEDIAAKALSIPADTAEMMSLMEYVKKTETVTMALMERELDRSKDRLLFLMDHAQLNPSDMRMNSQVFEWHSRMADIFEEHRTIVHQKRQEFEVNLRYRRERFAEELDSYRKQVEEFQHFGDMQEMLRYLKKAQALDERLEFALAKIDAFNAEETAFGWSLTDYPLRTETQNILKPYLKLYEITVEFNNKYKEWMDGLMDKVNPEEADRDVSNYHRNLFKLEKTFEQIPAPRKIASKMRLKVEEFKEHLPLILSLFNPGLKERHWQQISEVVGYTLRNEEGMCLAKLIDMNLDSYIPKFEAISEAATKEHNLEKAMNKMKKEWEPLEFTLLPYRDSGTFIVSAVDDIQLILDDHIVKSQTMRGSPFIKPFENEIREWESTLVMTQDILDAWLKVQATWLYLEPIFSSADIMAQMPDESRKFTSVDKTWKELMKLAVADPHVLAVIKIDKMLEKFRKANDFLDIILKGLNAYLEKKRLCFPRFFFLSNDELLEILSETKDPTRVQPHLKKCFEGIARLNFTEELDITHMCSSEDEVVLLKSVISTSKARGAVEKWLIELEADMTASIKQNIFKCLEDYVKTPRNEWVKHWCGQAVLAISMTYWTSDCTMAINASLKELSEYLQENSRQIEEIVAMVRGELSKQNRTTLQALIVLTVHARDVVQTLVDEKVKSDTEFSWLSQLRYYWESDDLQTRMINSTLAYGYEYLGNTPRLVITPLTDRCYRTLFGALHLHLGGAPEGPAGTGKTETTKDLAKAVAKQCVVFNCSDGLDYIALGKFFKGLASCGAWSCFDEFNRIDLEVLSVVAQQILTIQMAINAGKERIIFEGTDISLNPTCAVFITMNPGYAGRSELPDNLKALFRSVAMMVPDYALIAEISLYSCGFVYARPLAVKIVATYRLCSEQLSSQPHYDYGMRAVKSVLTAAGNLKLQCPEENEDILMLRSIIDVNLPKFLNHDLPLFHGITSDLFPGVKYPDPDYAILNGAARRACSQMNLQCTDFFLTKVQQIYEMMIVRHGFMITGYPFGAKTSAYRVLAESLGYICEEGLMDENKVQITVLNPKSITMGQLYGQFDPNSHEWSDGVLAVSYRAFALSQTPDRKWLIFDGPVDAVWIENMNTVLDDNKKLCLMSGEIIQLAPTTNLIFEPMDLEAASPATVSRCGMIYMEPNSLGWRPIMRSWMAKLPIGVGDAQKKIIVDMSERFIDAGLAMVRKGGGKELSPTTDINLVRSLTNLIDCQLDGFKDANIIGACIFLFAYVWSVGATKDETGRKRFDKLTRELMNGGMTEDTQHYLALIEQVPPPMEDYKCPFPIKGSVYDYRLDFTYPVKWTQWRDIVRAMPPIPKDATFNEIIVSTVDTVRIAKLLELLVKHQKACLFVGPTGTGKSCYIVASIAVFISLPNIMYVYDFLLNVLDRNIYKPNVINFSAQTSANQTQNIIMGKLDRRRKGVFGPPVGKKMVCFVDDLNMPVREEYGAQPPIELLRQWLDQGNWYDLKDNSSLKLIDLQFVGAMGPAGGGRNPVTPRFLRHLNTIAINEFSEDTMKTIFTKIMSWHFMVHNFSKDFNLVAGKIVNATFEIYQQATLNLLPTPEKSHYLFNLRDFSRVIQGLLLSRPESIGAPIGLKRMWLHEAFRVYYDRLIDDDDRTWFYETVKEVIKNELDIELNVLCANLAHNDEEVTLDDLRSLMFCDFVEPKGTRFYVEVPDVEALRKIVEAFLDEYNSMSKKPMNLVLFRFAIEHVCRIARILKTPRSHALLVGVGGSGRQSLTRLAAHISDYDLFQIDLAKSYGVNEWNEDLKRILRKATETENHAVFLFTDTQVKQESFVEDLNNLLNAGEVPNLFPPDEKQEVCEKMRALDRQRDRNKQTDGSPVALFNFFIQKTREQLHVVLAFSPIGSAFRTRLRMFPSLVNCCTIDWFRSWPEDALTAVATRQLASIEMSSDVRQGCIDICKYFHTSTQSLALRYRQELERYNYVTPTSYLELISTFITLLDEKRKSVLMQKSRYEVGLEKLGSAAADITIMSKELIELQPKLVQASKEVDETMAVVEQQSNEAAKQEKVVRADEAVANEQASAAQAIKQECDADLAEAIPILEAALKALETLTPADITIVKTMKSPPMGVRLVMEAVCVLKGVKPDKVNDPSGSGRKLDDFWGPSKRLLGDMKFLEHLKTYDKDNIPEQIIKTIRDKYIPNPDFKPERIAVASTAAEGLCKWVIAIDAYDKVAKIVAPKKVALAKAMEEYNIAMEALNKKRAALKVVQDRLQALTDELTANKQKKIDLENKVDMCTKKLERAEQLIGGLGGEKQRWTDNAKALGEQYVTLTGDVLVSSGVVAYLGAFTPSFRAEQAADWLAGIKKSVIPCSGEFSLVNTLGSPVAIRAWNIAGLPTDDFSIENGIITSTARRWPLMVDPQLQANKWIKNMEKKNNLVVVKLSDSDFVRNLENSIQFGIPVLLENVGEELDPVLEPLLLKQTFKQGGALCIKLGDSVIEYSPEFKFYITTKLRNPHYMPEIAVKVTLVNFMITSEGLNDQLLGIVVARERPELEDEKSKLILQGAANKKKLKELEDQILSVLSSSEGNILEDESAIQVLNSSKELSNEIAEKQAYFEETEKKIDVARLGYLPIAIYTSVLFFSIADMANIDPMYQYSLSWFINLFNLAIENSDKSDDLQKRLDILQDYITYSLYCNVCRSLFEKDKLLFSFLLAINLGKHRKQINEVEWRFLLTGGVGLDNPNPNPSSWLPTKQWDELCRMSALPRFTKLKENFAKNLSQYQAIYDHSSPHTLPLPEPYDEEIKDYLGKMLFIRTLRPDRMTSIIQDYVTDYLGKKFIEPPPFDLPGSFADANCTTPLLFVLSPGSDPMAALLKFADDIGFGGPKFESLSLGQGQGPIAQRMMERAIKEGTWILLQNCHLAPSWMPTLEKLVTEIEPNTTHPDFRLWLTSYPSSQFPVTILQNGVKMTNEPPKGLRFNLWRSYLSDPIADPEFFSTCLKTGVWKRMLYGLVFFHAIVQERRKFGPLGWNNLYEFNETDLRISVRQLHMFLNQYETVQYVALRYLTGECNYGGRVTDGWDRRTLLTILEKFYCPELVEDPDYKFDESGLYFVPSERSYDEYISFIKTLPLNPSPEIFGMHPNADITKDNQETALLFNSALLTQAKGSSSSGASEDEILEDVASGILNRLPEIYNIELTLRKYPTLYEQSMNTVLVQEMTRFNHLVTTIRTSLVDLKKAIKGLVVMSHDLENVVTSILESKIPAMWMGKSYPSLKPLGSYVNDLLLRLQFFQEWCDNGAPPNFWISGFFFTQAFLTGVQQNFARKYAIPIDLLTFDFEVLDDKDYEEPPTDGAYVYGLFLDGARWNREKKIIDESLPKILYDSVPTIWLIPLEKANVQQRHTYQSPVYKTSERRGVLSTTGHSTNFVLAMDLPTEKEQEHWIMRGVALLCQLDV</sequence>
<proteinExistence type="inferred from homology"/>
<dbReference type="Pfam" id="PF17852">
    <property type="entry name" value="Dynein_AAA_lid"/>
    <property type="match status" value="1"/>
</dbReference>
<keyword evidence="11 16" id="KW-0175">Coiled coil</keyword>
<dbReference type="GO" id="GO:0005524">
    <property type="term" value="F:ATP binding"/>
    <property type="evidence" value="ECO:0007669"/>
    <property type="project" value="UniProtKB-KW"/>
</dbReference>
<evidence type="ECO:0000256" key="7">
    <source>
        <dbReference type="ARBA" id="ARBA00022741"/>
    </source>
</evidence>
<dbReference type="Gene3D" id="3.20.180.20">
    <property type="entry name" value="Dynein heavy chain, N-terminal domain 2"/>
    <property type="match status" value="1"/>
</dbReference>
<evidence type="ECO:0000259" key="18">
    <source>
        <dbReference type="Pfam" id="PF03028"/>
    </source>
</evidence>
<dbReference type="SUPFAM" id="SSF52540">
    <property type="entry name" value="P-loop containing nucleoside triphosphate hydrolases"/>
    <property type="match status" value="4"/>
</dbReference>
<evidence type="ECO:0000259" key="20">
    <source>
        <dbReference type="Pfam" id="PF12774"/>
    </source>
</evidence>
<dbReference type="InterPro" id="IPR026983">
    <property type="entry name" value="DHC"/>
</dbReference>
<dbReference type="Pfam" id="PF12781">
    <property type="entry name" value="AAA_9"/>
    <property type="match status" value="1"/>
</dbReference>
<evidence type="ECO:0000256" key="15">
    <source>
        <dbReference type="ARBA" id="ARBA00023273"/>
    </source>
</evidence>
<dbReference type="InterPro" id="IPR024743">
    <property type="entry name" value="Dynein_HC_stalk"/>
</dbReference>
<evidence type="ECO:0000256" key="17">
    <source>
        <dbReference type="SAM" id="MobiDB-lite"/>
    </source>
</evidence>
<comment type="similarity">
    <text evidence="3">Belongs to the dynein heavy chain family.</text>
</comment>
<dbReference type="InterPro" id="IPR035699">
    <property type="entry name" value="AAA_6"/>
</dbReference>
<dbReference type="Gene3D" id="1.10.287.2620">
    <property type="match status" value="1"/>
</dbReference>
<dbReference type="Pfam" id="PF12775">
    <property type="entry name" value="AAA_7"/>
    <property type="match status" value="1"/>
</dbReference>
<dbReference type="GO" id="GO:0008569">
    <property type="term" value="F:minus-end-directed microtubule motor activity"/>
    <property type="evidence" value="ECO:0007669"/>
    <property type="project" value="InterPro"/>
</dbReference>
<evidence type="ECO:0000259" key="27">
    <source>
        <dbReference type="Pfam" id="PF18199"/>
    </source>
</evidence>
<dbReference type="InterPro" id="IPR042228">
    <property type="entry name" value="Dynein_linker_3"/>
</dbReference>
<dbReference type="Gene3D" id="1.10.8.710">
    <property type="match status" value="1"/>
</dbReference>
<dbReference type="InterPro" id="IPR027417">
    <property type="entry name" value="P-loop_NTPase"/>
</dbReference>
<evidence type="ECO:0000256" key="4">
    <source>
        <dbReference type="ARBA" id="ARBA00022490"/>
    </source>
</evidence>
<dbReference type="FunFam" id="1.20.58.1120:FF:000005">
    <property type="entry name" value="Dynein, axonemal, heavy chain 12"/>
    <property type="match status" value="1"/>
</dbReference>
<keyword evidence="5" id="KW-0493">Microtubule</keyword>
<evidence type="ECO:0000259" key="19">
    <source>
        <dbReference type="Pfam" id="PF08393"/>
    </source>
</evidence>
<dbReference type="FunFam" id="3.40.50.300:FF:002141">
    <property type="entry name" value="Dynein heavy chain"/>
    <property type="match status" value="1"/>
</dbReference>
<dbReference type="FunFam" id="1.10.8.1220:FF:000001">
    <property type="entry name" value="Dynein axonemal heavy chain 5"/>
    <property type="match status" value="1"/>
</dbReference>
<feature type="domain" description="Dynein heavy chain AAA lid" evidence="26">
    <location>
        <begin position="3459"/>
        <end position="3598"/>
    </location>
</feature>
<dbReference type="Gene3D" id="1.20.58.1120">
    <property type="match status" value="1"/>
</dbReference>
<dbReference type="FunFam" id="3.40.50.300:FF:000362">
    <property type="entry name" value="Dynein, axonemal, heavy chain 6"/>
    <property type="match status" value="1"/>
</dbReference>
<evidence type="ECO:0000313" key="29">
    <source>
        <dbReference type="Proteomes" id="UP000267029"/>
    </source>
</evidence>
<dbReference type="Gene3D" id="1.20.140.100">
    <property type="entry name" value="Dynein heavy chain, N-terminal domain 2"/>
    <property type="match status" value="1"/>
</dbReference>
<feature type="domain" description="Dynein heavy chain coiled coil stalk" evidence="21">
    <location>
        <begin position="2470"/>
        <end position="2811"/>
    </location>
</feature>
<evidence type="ECO:0000256" key="8">
    <source>
        <dbReference type="ARBA" id="ARBA00022840"/>
    </source>
</evidence>
<dbReference type="InterPro" id="IPR041658">
    <property type="entry name" value="AAA_lid_11"/>
</dbReference>
<dbReference type="Pfam" id="PF08393">
    <property type="entry name" value="DHC_N2"/>
    <property type="match status" value="1"/>
</dbReference>
<evidence type="ECO:0000256" key="12">
    <source>
        <dbReference type="ARBA" id="ARBA00023069"/>
    </source>
</evidence>
<keyword evidence="4" id="KW-0963">Cytoplasm</keyword>
<evidence type="ECO:0000256" key="10">
    <source>
        <dbReference type="ARBA" id="ARBA00023017"/>
    </source>
</evidence>
<feature type="domain" description="Dynein heavy chain 3 AAA+ lid" evidence="25">
    <location>
        <begin position="2038"/>
        <end position="2127"/>
    </location>
</feature>
<dbReference type="FunFam" id="1.10.8.720:FF:000001">
    <property type="entry name" value="dynein heavy chain 7, axonemal"/>
    <property type="match status" value="1"/>
</dbReference>
<dbReference type="Pfam" id="PF17857">
    <property type="entry name" value="AAA_lid_1"/>
    <property type="match status" value="1"/>
</dbReference>
<evidence type="ECO:0000256" key="9">
    <source>
        <dbReference type="ARBA" id="ARBA00022846"/>
    </source>
</evidence>
<dbReference type="Proteomes" id="UP000267029">
    <property type="component" value="Unassembled WGS sequence"/>
</dbReference>
<feature type="domain" description="Dynein heavy chain region D6 P-loop" evidence="18">
    <location>
        <begin position="3309"/>
        <end position="3424"/>
    </location>
</feature>
<evidence type="ECO:0000313" key="28">
    <source>
        <dbReference type="EMBL" id="VDD82180.1"/>
    </source>
</evidence>
<dbReference type="Gene3D" id="1.20.920.20">
    <property type="match status" value="1"/>
</dbReference>
<evidence type="ECO:0000256" key="14">
    <source>
        <dbReference type="ARBA" id="ARBA00023212"/>
    </source>
</evidence>
<dbReference type="FunFam" id="3.40.50.300:FF:000044">
    <property type="entry name" value="Dynein heavy chain 5, axonemal"/>
    <property type="match status" value="1"/>
</dbReference>
<dbReference type="GO" id="GO:0045505">
    <property type="term" value="F:dynein intermediate chain binding"/>
    <property type="evidence" value="ECO:0007669"/>
    <property type="project" value="InterPro"/>
</dbReference>
<evidence type="ECO:0000259" key="24">
    <source>
        <dbReference type="Pfam" id="PF17852"/>
    </source>
</evidence>
<dbReference type="GO" id="GO:0003341">
    <property type="term" value="P:cilium movement"/>
    <property type="evidence" value="ECO:0007669"/>
    <property type="project" value="UniProtKB-ARBA"/>
</dbReference>
<dbReference type="FunFam" id="1.10.8.710:FF:000004">
    <property type="entry name" value="Dynein axonemal heavy chain 6"/>
    <property type="match status" value="1"/>
</dbReference>
<dbReference type="Pfam" id="PF12777">
    <property type="entry name" value="MT"/>
    <property type="match status" value="1"/>
</dbReference>
<feature type="domain" description="Dynein heavy chain AAA module D4" evidence="22">
    <location>
        <begin position="2194"/>
        <end position="2456"/>
    </location>
</feature>
<dbReference type="EMBL" id="UXSR01005467">
    <property type="protein sequence ID" value="VDD82180.1"/>
    <property type="molecule type" value="Genomic_DNA"/>
</dbReference>
<evidence type="ECO:0000259" key="21">
    <source>
        <dbReference type="Pfam" id="PF12777"/>
    </source>
</evidence>
<gene>
    <name evidence="28" type="ORF">MCOS_LOCUS8183</name>
</gene>
<dbReference type="InterPro" id="IPR041228">
    <property type="entry name" value="Dynein_C"/>
</dbReference>
<organism evidence="28 29">
    <name type="scientific">Mesocestoides corti</name>
    <name type="common">Flatworm</name>
    <dbReference type="NCBI Taxonomy" id="53468"/>
    <lineage>
        <taxon>Eukaryota</taxon>
        <taxon>Metazoa</taxon>
        <taxon>Spiralia</taxon>
        <taxon>Lophotrochozoa</taxon>
        <taxon>Platyhelminthes</taxon>
        <taxon>Cestoda</taxon>
        <taxon>Eucestoda</taxon>
        <taxon>Cyclophyllidea</taxon>
        <taxon>Mesocestoididae</taxon>
        <taxon>Mesocestoides</taxon>
    </lineage>
</organism>
<accession>A0A158QVM6</accession>
<dbReference type="Pfam" id="PF18198">
    <property type="entry name" value="AAA_lid_11"/>
    <property type="match status" value="1"/>
</dbReference>
<dbReference type="PANTHER" id="PTHR22878">
    <property type="entry name" value="DYNEIN HEAVY CHAIN 6, AXONEMAL-LIKE-RELATED"/>
    <property type="match status" value="1"/>
</dbReference>
<reference evidence="28 29" key="1">
    <citation type="submission" date="2018-10" db="EMBL/GenBank/DDBJ databases">
        <authorList>
            <consortium name="Pathogen Informatics"/>
        </authorList>
    </citation>
    <scope>NUCLEOTIDE SEQUENCE [LARGE SCALE GENOMIC DNA]</scope>
</reference>
<evidence type="ECO:0000256" key="11">
    <source>
        <dbReference type="ARBA" id="ARBA00023054"/>
    </source>
</evidence>
<evidence type="ECO:0000256" key="6">
    <source>
        <dbReference type="ARBA" id="ARBA00022737"/>
    </source>
</evidence>
<evidence type="ECO:0000256" key="13">
    <source>
        <dbReference type="ARBA" id="ARBA00023175"/>
    </source>
</evidence>
<dbReference type="GO" id="GO:0005858">
    <property type="term" value="C:axonemal dynein complex"/>
    <property type="evidence" value="ECO:0007669"/>
    <property type="project" value="UniProtKB-ARBA"/>
</dbReference>
<dbReference type="FunFam" id="1.20.920.30:FF:000002">
    <property type="entry name" value="Dynein axonemal heavy chain 3"/>
    <property type="match status" value="1"/>
</dbReference>
<evidence type="ECO:0000259" key="22">
    <source>
        <dbReference type="Pfam" id="PF12780"/>
    </source>
</evidence>
<keyword evidence="14" id="KW-0206">Cytoskeleton</keyword>
<dbReference type="Gene3D" id="1.20.1270.280">
    <property type="match status" value="1"/>
</dbReference>
<keyword evidence="7" id="KW-0547">Nucleotide-binding</keyword>
<dbReference type="OrthoDB" id="5593012at2759"/>
<dbReference type="InterPro" id="IPR024317">
    <property type="entry name" value="Dynein_heavy_chain_D4_dom"/>
</dbReference>
<feature type="region of interest" description="Disordered" evidence="17">
    <location>
        <begin position="342"/>
        <end position="396"/>
    </location>
</feature>
<dbReference type="Gene3D" id="1.20.920.30">
    <property type="match status" value="1"/>
</dbReference>
<dbReference type="Gene3D" id="1.10.8.1220">
    <property type="match status" value="1"/>
</dbReference>
<dbReference type="FunFam" id="1.10.287.2620:FF:000002">
    <property type="entry name" value="Dynein heavy chain 2, axonemal"/>
    <property type="match status" value="1"/>
</dbReference>
<dbReference type="InterPro" id="IPR004273">
    <property type="entry name" value="Dynein_heavy_D6_P-loop"/>
</dbReference>
<keyword evidence="9" id="KW-0282">Flagellum</keyword>
<keyword evidence="15" id="KW-0966">Cell projection</keyword>
<feature type="coiled-coil region" evidence="16">
    <location>
        <begin position="2697"/>
        <end position="2762"/>
    </location>
</feature>
<feature type="domain" description="Dynein heavy chain hydrolytic ATP-binding dynein motor region" evidence="20">
    <location>
        <begin position="1171"/>
        <end position="1497"/>
    </location>
</feature>
<evidence type="ECO:0000256" key="5">
    <source>
        <dbReference type="ARBA" id="ARBA00022701"/>
    </source>
</evidence>
<name>A0A158QVM6_MESCO</name>
<dbReference type="Pfam" id="PF12780">
    <property type="entry name" value="AAA_8"/>
    <property type="match status" value="1"/>
</dbReference>
<dbReference type="FunFam" id="1.20.920.20:FF:000006">
    <property type="entry name" value="Dynein, axonemal, heavy chain 6"/>
    <property type="match status" value="1"/>
</dbReference>
<dbReference type="GO" id="GO:0051959">
    <property type="term" value="F:dynein light intermediate chain binding"/>
    <property type="evidence" value="ECO:0007669"/>
    <property type="project" value="InterPro"/>
</dbReference>
<evidence type="ECO:0000259" key="26">
    <source>
        <dbReference type="Pfam" id="PF18198"/>
    </source>
</evidence>
<keyword evidence="13" id="KW-0505">Motor protein</keyword>
<dbReference type="InterPro" id="IPR013602">
    <property type="entry name" value="Dynein_heavy_linker"/>
</dbReference>
<evidence type="ECO:0000256" key="1">
    <source>
        <dbReference type="ARBA" id="ARBA00004230"/>
    </source>
</evidence>
<dbReference type="FunFam" id="3.10.490.20:FF:000001">
    <property type="entry name" value="dynein heavy chain 7, axonemal"/>
    <property type="match status" value="1"/>
</dbReference>
<keyword evidence="6" id="KW-0677">Repeat</keyword>
<dbReference type="FunFam" id="1.20.1270.280:FF:000001">
    <property type="entry name" value="dynein heavy chain 7, axonemal"/>
    <property type="match status" value="1"/>
</dbReference>
<dbReference type="Gene3D" id="1.10.472.130">
    <property type="match status" value="1"/>
</dbReference>
<dbReference type="FunFam" id="3.20.180.20:FF:000003">
    <property type="entry name" value="Dynein heavy chain 12, axonemal"/>
    <property type="match status" value="1"/>
</dbReference>
<evidence type="ECO:0000259" key="25">
    <source>
        <dbReference type="Pfam" id="PF17857"/>
    </source>
</evidence>
<dbReference type="PANTHER" id="PTHR22878:SF66">
    <property type="entry name" value="DYNEIN AXONEMAL HEAVY CHAIN 7"/>
    <property type="match status" value="1"/>
</dbReference>
<dbReference type="GO" id="GO:0031514">
    <property type="term" value="C:motile cilium"/>
    <property type="evidence" value="ECO:0007669"/>
    <property type="project" value="UniProtKB-SubCell"/>
</dbReference>
<dbReference type="Gene3D" id="3.10.490.20">
    <property type="match status" value="1"/>
</dbReference>
<dbReference type="STRING" id="53468.A0A158QVM6"/>
<keyword evidence="10" id="KW-0243">Dynein</keyword>
<dbReference type="Gene3D" id="3.40.50.300">
    <property type="entry name" value="P-loop containing nucleotide triphosphate hydrolases"/>
    <property type="match status" value="5"/>
</dbReference>
<keyword evidence="8" id="KW-0067">ATP-binding</keyword>
<dbReference type="Pfam" id="PF12774">
    <property type="entry name" value="AAA_6"/>
    <property type="match status" value="1"/>
</dbReference>
<dbReference type="InterPro" id="IPR041589">
    <property type="entry name" value="DNAH3_AAA_lid_1"/>
</dbReference>
<dbReference type="FunFam" id="3.40.50.300:FF:001328">
    <property type="entry name" value="Dynein heavy chain 6, axonemal"/>
    <property type="match status" value="1"/>
</dbReference>
<dbReference type="InterPro" id="IPR043160">
    <property type="entry name" value="Dynein_C_barrel"/>
</dbReference>